<dbReference type="Proteomes" id="UP001220610">
    <property type="component" value="Chromosome"/>
</dbReference>
<accession>A0AAJ6BE36</accession>
<proteinExistence type="predicted"/>
<name>A0AAJ6BE36_9BACT</name>
<dbReference type="EMBL" id="CP119311">
    <property type="protein sequence ID" value="WEK34205.1"/>
    <property type="molecule type" value="Genomic_DNA"/>
</dbReference>
<reference evidence="1" key="1">
    <citation type="submission" date="2023-03" db="EMBL/GenBank/DDBJ databases">
        <title>Andean soil-derived lignocellulolytic bacterial consortium as a source of novel taxa and putative plastic-active enzymes.</title>
        <authorList>
            <person name="Diaz-Garcia L."/>
            <person name="Chuvochina M."/>
            <person name="Feuerriegel G."/>
            <person name="Bunk B."/>
            <person name="Sproer C."/>
            <person name="Streit W.R."/>
            <person name="Rodriguez L.M."/>
            <person name="Overmann J."/>
            <person name="Jimenez D.J."/>
        </authorList>
    </citation>
    <scope>NUCLEOTIDE SEQUENCE</scope>
    <source>
        <strain evidence="1">MAG 7</strain>
    </source>
</reference>
<evidence type="ECO:0000313" key="1">
    <source>
        <dbReference type="EMBL" id="WEK34205.1"/>
    </source>
</evidence>
<gene>
    <name evidence="1" type="ORF">P0Y53_17090</name>
</gene>
<evidence type="ECO:0000313" key="2">
    <source>
        <dbReference type="Proteomes" id="UP001220610"/>
    </source>
</evidence>
<organism evidence="1 2">
    <name type="scientific">Candidatus Pseudobacter hemicellulosilyticus</name>
    <dbReference type="NCBI Taxonomy" id="3121375"/>
    <lineage>
        <taxon>Bacteria</taxon>
        <taxon>Pseudomonadati</taxon>
        <taxon>Bacteroidota</taxon>
        <taxon>Chitinophagia</taxon>
        <taxon>Chitinophagales</taxon>
        <taxon>Chitinophagaceae</taxon>
        <taxon>Pseudobacter</taxon>
    </lineage>
</organism>
<dbReference type="InterPro" id="IPR053865">
    <property type="entry name" value="DUF6934"/>
</dbReference>
<protein>
    <submittedName>
        <fullName evidence="1">Uncharacterized protein</fullName>
    </submittedName>
</protein>
<sequence length="147" mass="16721">MKYEVYQLSYRSESGHLFEFVSIGKRGNIRKRVEFQQTQWSNVFNLAFGDVDDMGALNDRQVTDNGDMVKVLATIGSVVREYASRHPERSILIVGSTPGRARLYRMALALNEEELSAEFGLFTFEGMAKVPFQKGTDIDTFLINLKQ</sequence>
<dbReference type="Pfam" id="PF22028">
    <property type="entry name" value="DUF6934"/>
    <property type="match status" value="1"/>
</dbReference>
<dbReference type="AlphaFoldDB" id="A0AAJ6BE36"/>